<protein>
    <submittedName>
        <fullName evidence="2">OLC1v1013308C1</fullName>
    </submittedName>
</protein>
<reference evidence="2" key="1">
    <citation type="submission" date="2023-03" db="EMBL/GenBank/DDBJ databases">
        <authorList>
            <person name="Julca I."/>
        </authorList>
    </citation>
    <scope>NUCLEOTIDE SEQUENCE</scope>
</reference>
<dbReference type="Proteomes" id="UP001161247">
    <property type="component" value="Chromosome 7"/>
</dbReference>
<evidence type="ECO:0000313" key="2">
    <source>
        <dbReference type="EMBL" id="CAI9112815.1"/>
    </source>
</evidence>
<sequence>MTANMDIVMPRCLSFKETDYFERPLASKSCNASKDWTSKHNLSGLISMSATKCEFLRMKSPQASRSSWRTAFALNTGGLPENNQESFDNSGSGLGATRLGRIVGAAGRQLLEKLSSTKKNFPMEVDEGTCMEETGSGAVAYIDNEKVSVGTLDWTKRKQKSTLESEGLATERRKKPVSLLLLQAGCWLRSAMMKGFAMSKQLRSE</sequence>
<dbReference type="AlphaFoldDB" id="A0AAV1DY59"/>
<name>A0AAV1DY59_OLDCO</name>
<evidence type="ECO:0000256" key="1">
    <source>
        <dbReference type="ARBA" id="ARBA00009846"/>
    </source>
</evidence>
<dbReference type="PANTHER" id="PTHR33787">
    <property type="match status" value="1"/>
</dbReference>
<dbReference type="InterPro" id="IPR007572">
    <property type="entry name" value="Uncharacterised_Ycf20"/>
</dbReference>
<dbReference type="EMBL" id="OX459124">
    <property type="protein sequence ID" value="CAI9112815.1"/>
    <property type="molecule type" value="Genomic_DNA"/>
</dbReference>
<organism evidence="2 3">
    <name type="scientific">Oldenlandia corymbosa var. corymbosa</name>
    <dbReference type="NCBI Taxonomy" id="529605"/>
    <lineage>
        <taxon>Eukaryota</taxon>
        <taxon>Viridiplantae</taxon>
        <taxon>Streptophyta</taxon>
        <taxon>Embryophyta</taxon>
        <taxon>Tracheophyta</taxon>
        <taxon>Spermatophyta</taxon>
        <taxon>Magnoliopsida</taxon>
        <taxon>eudicotyledons</taxon>
        <taxon>Gunneridae</taxon>
        <taxon>Pentapetalae</taxon>
        <taxon>asterids</taxon>
        <taxon>lamiids</taxon>
        <taxon>Gentianales</taxon>
        <taxon>Rubiaceae</taxon>
        <taxon>Rubioideae</taxon>
        <taxon>Spermacoceae</taxon>
        <taxon>Hedyotis-Oldenlandia complex</taxon>
        <taxon>Oldenlandia</taxon>
    </lineage>
</organism>
<gene>
    <name evidence="2" type="ORF">OLC1_LOCUS19935</name>
</gene>
<evidence type="ECO:0000313" key="3">
    <source>
        <dbReference type="Proteomes" id="UP001161247"/>
    </source>
</evidence>
<keyword evidence="3" id="KW-1185">Reference proteome</keyword>
<accession>A0AAV1DY59</accession>
<proteinExistence type="inferred from homology"/>
<dbReference type="PANTHER" id="PTHR33787:SF4">
    <property type="entry name" value="YCF20-LIKE PROTEIN"/>
    <property type="match status" value="1"/>
</dbReference>
<comment type="similarity">
    <text evidence="1">Belongs to the ycf20 family.</text>
</comment>